<gene>
    <name evidence="1" type="ordered locus">CHU_1550</name>
</gene>
<dbReference type="KEGG" id="chu:CHU_1550"/>
<keyword evidence="2" id="KW-1185">Reference proteome</keyword>
<accession>A0A6N4SRA7</accession>
<protein>
    <submittedName>
        <fullName evidence="1">Uncharacterized protein</fullName>
    </submittedName>
</protein>
<sequence>MLLPCIKITLHCRCALANGLVECWKPYSFAKIRAREIPNCQHKKNKPGVSGL</sequence>
<proteinExistence type="predicted"/>
<evidence type="ECO:0000313" key="2">
    <source>
        <dbReference type="Proteomes" id="UP000001822"/>
    </source>
</evidence>
<organism evidence="1 2">
    <name type="scientific">Cytophaga hutchinsonii (strain ATCC 33406 / DSM 1761 / CIP 103989 / NBRC 15051 / NCIMB 9469 / D465)</name>
    <dbReference type="NCBI Taxonomy" id="269798"/>
    <lineage>
        <taxon>Bacteria</taxon>
        <taxon>Pseudomonadati</taxon>
        <taxon>Bacteroidota</taxon>
        <taxon>Cytophagia</taxon>
        <taxon>Cytophagales</taxon>
        <taxon>Cytophagaceae</taxon>
        <taxon>Cytophaga</taxon>
    </lineage>
</organism>
<dbReference type="EMBL" id="CP000383">
    <property type="protein sequence ID" value="ABG58821.1"/>
    <property type="molecule type" value="Genomic_DNA"/>
</dbReference>
<dbReference type="AlphaFoldDB" id="A0A6N4SRA7"/>
<dbReference type="Proteomes" id="UP000001822">
    <property type="component" value="Chromosome"/>
</dbReference>
<evidence type="ECO:0000313" key="1">
    <source>
        <dbReference type="EMBL" id="ABG58821.1"/>
    </source>
</evidence>
<name>A0A6N4SRA7_CYTH3</name>
<reference evidence="1 2" key="1">
    <citation type="journal article" date="2007" name="Appl. Environ. Microbiol.">
        <title>Genome sequence of the cellulolytic gliding bacterium Cytophaga hutchinsonii.</title>
        <authorList>
            <person name="Xie G."/>
            <person name="Bruce D.C."/>
            <person name="Challacombe J.F."/>
            <person name="Chertkov O."/>
            <person name="Detter J.C."/>
            <person name="Gilna P."/>
            <person name="Han C.S."/>
            <person name="Lucas S."/>
            <person name="Misra M."/>
            <person name="Myers G.L."/>
            <person name="Richardson P."/>
            <person name="Tapia R."/>
            <person name="Thayer N."/>
            <person name="Thompson L.S."/>
            <person name="Brettin T.S."/>
            <person name="Henrissat B."/>
            <person name="Wilson D.B."/>
            <person name="McBride M.J."/>
        </authorList>
    </citation>
    <scope>NUCLEOTIDE SEQUENCE [LARGE SCALE GENOMIC DNA]</scope>
    <source>
        <strain evidence="2">ATCC 33406 / DSM 1761 / CIP 103989 / NBRC 15051 / NCIMB 9469 / D465</strain>
    </source>
</reference>